<dbReference type="PANTHER" id="PTHR43777:SF1">
    <property type="entry name" value="MOLYBDENUM COFACTOR CYTIDYLYLTRANSFERASE"/>
    <property type="match status" value="1"/>
</dbReference>
<accession>A0A917E174</accession>
<dbReference type="Gene3D" id="3.90.550.10">
    <property type="entry name" value="Spore Coat Polysaccharide Biosynthesis Protein SpsA, Chain A"/>
    <property type="match status" value="1"/>
</dbReference>
<reference evidence="3" key="2">
    <citation type="submission" date="2020-09" db="EMBL/GenBank/DDBJ databases">
        <authorList>
            <person name="Sun Q."/>
            <person name="Zhou Y."/>
        </authorList>
    </citation>
    <scope>NUCLEOTIDE SEQUENCE</scope>
    <source>
        <strain evidence="3">CGMCC 1.15367</strain>
    </source>
</reference>
<comment type="caution">
    <text evidence="3">The sequence shown here is derived from an EMBL/GenBank/DDBJ whole genome shotgun (WGS) entry which is preliminary data.</text>
</comment>
<evidence type="ECO:0000313" key="4">
    <source>
        <dbReference type="Proteomes" id="UP000644699"/>
    </source>
</evidence>
<keyword evidence="4" id="KW-1185">Reference proteome</keyword>
<feature type="domain" description="MobA-like NTP transferase" evidence="2">
    <location>
        <begin position="8"/>
        <end position="169"/>
    </location>
</feature>
<name>A0A917E174_9HYPH</name>
<dbReference type="AlphaFoldDB" id="A0A917E174"/>
<dbReference type="InterPro" id="IPR025877">
    <property type="entry name" value="MobA-like_NTP_Trfase"/>
</dbReference>
<dbReference type="GO" id="GO:0016779">
    <property type="term" value="F:nucleotidyltransferase activity"/>
    <property type="evidence" value="ECO:0007669"/>
    <property type="project" value="UniProtKB-ARBA"/>
</dbReference>
<dbReference type="Pfam" id="PF12804">
    <property type="entry name" value="NTP_transf_3"/>
    <property type="match status" value="1"/>
</dbReference>
<dbReference type="PANTHER" id="PTHR43777">
    <property type="entry name" value="MOLYBDENUM COFACTOR CYTIDYLYLTRANSFERASE"/>
    <property type="match status" value="1"/>
</dbReference>
<keyword evidence="1" id="KW-0460">Magnesium</keyword>
<proteinExistence type="predicted"/>
<organism evidence="3 4">
    <name type="scientific">Aureimonas endophytica</name>
    <dbReference type="NCBI Taxonomy" id="2027858"/>
    <lineage>
        <taxon>Bacteria</taxon>
        <taxon>Pseudomonadati</taxon>
        <taxon>Pseudomonadota</taxon>
        <taxon>Alphaproteobacteria</taxon>
        <taxon>Hyphomicrobiales</taxon>
        <taxon>Aurantimonadaceae</taxon>
        <taxon>Aureimonas</taxon>
    </lineage>
</organism>
<evidence type="ECO:0000259" key="2">
    <source>
        <dbReference type="Pfam" id="PF12804"/>
    </source>
</evidence>
<protein>
    <recommendedName>
        <fullName evidence="2">MobA-like NTP transferase domain-containing protein</fullName>
    </recommendedName>
</protein>
<reference evidence="3" key="1">
    <citation type="journal article" date="2014" name="Int. J. Syst. Evol. Microbiol.">
        <title>Complete genome sequence of Corynebacterium casei LMG S-19264T (=DSM 44701T), isolated from a smear-ripened cheese.</title>
        <authorList>
            <consortium name="US DOE Joint Genome Institute (JGI-PGF)"/>
            <person name="Walter F."/>
            <person name="Albersmeier A."/>
            <person name="Kalinowski J."/>
            <person name="Ruckert C."/>
        </authorList>
    </citation>
    <scope>NUCLEOTIDE SEQUENCE</scope>
    <source>
        <strain evidence="3">CGMCC 1.15367</strain>
    </source>
</reference>
<dbReference type="SUPFAM" id="SSF53448">
    <property type="entry name" value="Nucleotide-diphospho-sugar transferases"/>
    <property type="match status" value="1"/>
</dbReference>
<dbReference type="EMBL" id="BMIQ01000001">
    <property type="protein sequence ID" value="GGD90896.1"/>
    <property type="molecule type" value="Genomic_DNA"/>
</dbReference>
<dbReference type="Proteomes" id="UP000644699">
    <property type="component" value="Unassembled WGS sequence"/>
</dbReference>
<evidence type="ECO:0000256" key="1">
    <source>
        <dbReference type="ARBA" id="ARBA00022842"/>
    </source>
</evidence>
<dbReference type="CDD" id="cd04182">
    <property type="entry name" value="GT_2_like_f"/>
    <property type="match status" value="1"/>
</dbReference>
<dbReference type="InterPro" id="IPR029044">
    <property type="entry name" value="Nucleotide-diphossugar_trans"/>
</dbReference>
<evidence type="ECO:0000313" key="3">
    <source>
        <dbReference type="EMBL" id="GGD90896.1"/>
    </source>
</evidence>
<sequence>MNEAIEILLLAAGRSSRTGRFHKLLATFDGEPLVRRSARVALGATAARVSVVLGARAAEMAAALEGLPLELRHNPDHAEGLSTSLKLGFSGLREMTLGVVIMLADQPFLEAGHLDRLIAAFRPSGRGSIVVATDRGKRFNPVLIGTLYRDEVARLHGDVGAKSLLAAHAPLVIEVEIGRAASFDVDTPDALALAGGRPPGAN</sequence>
<gene>
    <name evidence="3" type="ORF">GCM10011390_06990</name>
</gene>